<dbReference type="AlphaFoldDB" id="A0A3B3RYR4"/>
<dbReference type="Ensembl" id="ENSPKIT00000003603.1">
    <property type="protein sequence ID" value="ENSPKIP00000022931.1"/>
    <property type="gene ID" value="ENSPKIG00000006749.1"/>
</dbReference>
<name>A0A3B3RYR4_9TELE</name>
<protein>
    <submittedName>
        <fullName evidence="1">Uncharacterized protein</fullName>
    </submittedName>
</protein>
<evidence type="ECO:0000313" key="1">
    <source>
        <dbReference type="Ensembl" id="ENSPKIP00000022931.1"/>
    </source>
</evidence>
<evidence type="ECO:0000313" key="2">
    <source>
        <dbReference type="Proteomes" id="UP000261540"/>
    </source>
</evidence>
<accession>A0A3B3RYR4</accession>
<dbReference type="Proteomes" id="UP000261540">
    <property type="component" value="Unplaced"/>
</dbReference>
<keyword evidence="2" id="KW-1185">Reference proteome</keyword>
<sequence>MLSGQNNELVTGNVLLTKGVLKMINTYNKPADCYAKGAYTGTDEYACGFENKPGKRIPKPGFKAEAGVGRVGAKWSIFSVGAKGPHASVEADANGLLEAGAMTRAGFGNASVAVGPAHLKVVKLKILGTGVTFESTMGISFFELDLK</sequence>
<proteinExistence type="predicted"/>
<reference evidence="1" key="2">
    <citation type="submission" date="2025-09" db="UniProtKB">
        <authorList>
            <consortium name="Ensembl"/>
        </authorList>
    </citation>
    <scope>IDENTIFICATION</scope>
</reference>
<reference evidence="1" key="1">
    <citation type="submission" date="2025-08" db="UniProtKB">
        <authorList>
            <consortium name="Ensembl"/>
        </authorList>
    </citation>
    <scope>IDENTIFICATION</scope>
</reference>
<organism evidence="1 2">
    <name type="scientific">Paramormyrops kingsleyae</name>
    <dbReference type="NCBI Taxonomy" id="1676925"/>
    <lineage>
        <taxon>Eukaryota</taxon>
        <taxon>Metazoa</taxon>
        <taxon>Chordata</taxon>
        <taxon>Craniata</taxon>
        <taxon>Vertebrata</taxon>
        <taxon>Euteleostomi</taxon>
        <taxon>Actinopterygii</taxon>
        <taxon>Neopterygii</taxon>
        <taxon>Teleostei</taxon>
        <taxon>Osteoglossocephala</taxon>
        <taxon>Osteoglossomorpha</taxon>
        <taxon>Osteoglossiformes</taxon>
        <taxon>Mormyridae</taxon>
        <taxon>Paramormyrops</taxon>
    </lineage>
</organism>
<dbReference type="GeneTree" id="ENSGT00600000085659"/>